<feature type="binding site" evidence="3">
    <location>
        <position position="268"/>
    </location>
    <ligand>
        <name>Mg(2+)</name>
        <dbReference type="ChEBI" id="CHEBI:18420"/>
        <label>1</label>
    </ligand>
</feature>
<keyword evidence="5" id="KW-1185">Reference proteome</keyword>
<protein>
    <submittedName>
        <fullName evidence="4">ADP-ribosylation/Crystallin J1</fullName>
    </submittedName>
</protein>
<dbReference type="Proteomes" id="UP000000674">
    <property type="component" value="Chromosome"/>
</dbReference>
<feature type="binding site" evidence="3">
    <location>
        <position position="269"/>
    </location>
    <ligand>
        <name>Mg(2+)</name>
        <dbReference type="ChEBI" id="CHEBI:18420"/>
        <label>1</label>
    </ligand>
</feature>
<feature type="binding site" evidence="3">
    <location>
        <position position="60"/>
    </location>
    <ligand>
        <name>Mg(2+)</name>
        <dbReference type="ChEBI" id="CHEBI:18420"/>
        <label>1</label>
    </ligand>
</feature>
<dbReference type="InterPro" id="IPR005502">
    <property type="entry name" value="Ribosyl_crysJ1"/>
</dbReference>
<evidence type="ECO:0000256" key="1">
    <source>
        <dbReference type="ARBA" id="ARBA00010702"/>
    </source>
</evidence>
<keyword evidence="2" id="KW-0378">Hydrolase</keyword>
<feature type="binding site" evidence="3">
    <location>
        <position position="62"/>
    </location>
    <ligand>
        <name>Mg(2+)</name>
        <dbReference type="ChEBI" id="CHEBI:18420"/>
        <label>1</label>
    </ligand>
</feature>
<feature type="binding site" evidence="3">
    <location>
        <position position="266"/>
    </location>
    <ligand>
        <name>Mg(2+)</name>
        <dbReference type="ChEBI" id="CHEBI:18420"/>
        <label>1</label>
    </ligand>
</feature>
<dbReference type="PANTHER" id="PTHR16222:SF24">
    <property type="entry name" value="ADP-RIBOSYLHYDROLASE ARH3"/>
    <property type="match status" value="1"/>
</dbReference>
<dbReference type="STRING" id="349307.Mthe_0488"/>
<feature type="binding site" evidence="3">
    <location>
        <position position="61"/>
    </location>
    <ligand>
        <name>Mg(2+)</name>
        <dbReference type="ChEBI" id="CHEBI:18420"/>
        <label>1</label>
    </ligand>
</feature>
<reference evidence="4 5" key="1">
    <citation type="submission" date="2006-10" db="EMBL/GenBank/DDBJ databases">
        <title>Complete sequence of Methanosaeta thermophila PT.</title>
        <authorList>
            <consortium name="US DOE Joint Genome Institute"/>
            <person name="Copeland A."/>
            <person name="Lucas S."/>
            <person name="Lapidus A."/>
            <person name="Barry K."/>
            <person name="Detter J.C."/>
            <person name="Glavina del Rio T."/>
            <person name="Hammon N."/>
            <person name="Israni S."/>
            <person name="Pitluck S."/>
            <person name="Chain P."/>
            <person name="Malfatti S."/>
            <person name="Shin M."/>
            <person name="Vergez L."/>
            <person name="Schmutz J."/>
            <person name="Larimer F."/>
            <person name="Land M."/>
            <person name="Hauser L."/>
            <person name="Kyrpides N."/>
            <person name="Kim E."/>
            <person name="Smith K.S."/>
            <person name="Ingram-Smith C."/>
            <person name="Richardson P."/>
        </authorList>
    </citation>
    <scope>NUCLEOTIDE SEQUENCE [LARGE SCALE GENOMIC DNA]</scope>
    <source>
        <strain evidence="5">DSM 6194 / JCM 14653 / NBRC 101360 / PT</strain>
    </source>
</reference>
<accession>A0B6F5</accession>
<dbReference type="SUPFAM" id="SSF101478">
    <property type="entry name" value="ADP-ribosylglycohydrolase"/>
    <property type="match status" value="1"/>
</dbReference>
<evidence type="ECO:0000256" key="2">
    <source>
        <dbReference type="ARBA" id="ARBA00022801"/>
    </source>
</evidence>
<sequence length="319" mass="34741">MDLLDKFIGCLLGSALGDALGMPLEGLSALEIQRSFGRVVEMLPAPDHHFHHGLQAGQYTDDTEETIILAESLLEAQGFSGDLFAERLVRWGSTWILDERLDRGVGITTRSAIENMLSGKPWQDAGVDIETCGAAMRAAPIGLVYHWDLSMVSRYSELQSIVTHRSRGARAGAVAVAVGVALSLLDLPRMKILEISTDIASRISPELGRKMDEVRIFLESDRDPSDVLELLGTSPSVHDAVPSAFYCFVRLDPEDALVEAVNAGGDTDSVASMAGALAGARYGTSWMPERWLSHLENRDRIEELGRELGQLSLRISGRV</sequence>
<dbReference type="InterPro" id="IPR050792">
    <property type="entry name" value="ADP-ribosylglycohydrolase"/>
</dbReference>
<evidence type="ECO:0000313" key="5">
    <source>
        <dbReference type="Proteomes" id="UP000000674"/>
    </source>
</evidence>
<dbReference type="HOGENOM" id="CLU_024566_3_0_2"/>
<dbReference type="EMBL" id="CP000477">
    <property type="protein sequence ID" value="ABK14279.1"/>
    <property type="molecule type" value="Genomic_DNA"/>
</dbReference>
<proteinExistence type="inferred from homology"/>
<dbReference type="KEGG" id="mtp:Mthe_0488"/>
<comment type="similarity">
    <text evidence="1">Belongs to the ADP-ribosylglycohydrolase family.</text>
</comment>
<gene>
    <name evidence="4" type="ordered locus">Mthe_0488</name>
</gene>
<dbReference type="RefSeq" id="WP_011695677.1">
    <property type="nucleotide sequence ID" value="NC_008553.1"/>
</dbReference>
<name>A0B6F5_METTP</name>
<organism evidence="4 5">
    <name type="scientific">Methanothrix thermoacetophila (strain DSM 6194 / JCM 14653 / NBRC 101360 / PT)</name>
    <name type="common">Methanosaeta thermophila</name>
    <dbReference type="NCBI Taxonomy" id="349307"/>
    <lineage>
        <taxon>Archaea</taxon>
        <taxon>Methanobacteriati</taxon>
        <taxon>Methanobacteriota</taxon>
        <taxon>Stenosarchaea group</taxon>
        <taxon>Methanomicrobia</taxon>
        <taxon>Methanotrichales</taxon>
        <taxon>Methanotrichaceae</taxon>
        <taxon>Methanothrix</taxon>
    </lineage>
</organism>
<dbReference type="AlphaFoldDB" id="A0B6F5"/>
<dbReference type="Pfam" id="PF03747">
    <property type="entry name" value="ADP_ribosyl_GH"/>
    <property type="match status" value="1"/>
</dbReference>
<dbReference type="OrthoDB" id="114878at2157"/>
<evidence type="ECO:0000256" key="3">
    <source>
        <dbReference type="PIRSR" id="PIRSR605502-1"/>
    </source>
</evidence>
<dbReference type="PANTHER" id="PTHR16222">
    <property type="entry name" value="ADP-RIBOSYLGLYCOHYDROLASE"/>
    <property type="match status" value="1"/>
</dbReference>
<dbReference type="InterPro" id="IPR036705">
    <property type="entry name" value="Ribosyl_crysJ1_sf"/>
</dbReference>
<keyword evidence="3" id="KW-0460">Magnesium</keyword>
<dbReference type="GeneID" id="4463235"/>
<evidence type="ECO:0000313" key="4">
    <source>
        <dbReference type="EMBL" id="ABK14279.1"/>
    </source>
</evidence>
<comment type="cofactor">
    <cofactor evidence="3">
        <name>Mg(2+)</name>
        <dbReference type="ChEBI" id="CHEBI:18420"/>
    </cofactor>
    <text evidence="3">Binds 2 magnesium ions per subunit.</text>
</comment>
<dbReference type="Gene3D" id="1.10.4080.10">
    <property type="entry name" value="ADP-ribosylation/Crystallin J1"/>
    <property type="match status" value="1"/>
</dbReference>
<dbReference type="GO" id="GO:0016787">
    <property type="term" value="F:hydrolase activity"/>
    <property type="evidence" value="ECO:0007669"/>
    <property type="project" value="UniProtKB-KW"/>
</dbReference>
<keyword evidence="3" id="KW-0479">Metal-binding</keyword>
<dbReference type="GO" id="GO:0046872">
    <property type="term" value="F:metal ion binding"/>
    <property type="evidence" value="ECO:0007669"/>
    <property type="project" value="UniProtKB-KW"/>
</dbReference>